<evidence type="ECO:0000256" key="2">
    <source>
        <dbReference type="PROSITE-ProRule" id="PRU00169"/>
    </source>
</evidence>
<dbReference type="GO" id="GO:0008168">
    <property type="term" value="F:methyltransferase activity"/>
    <property type="evidence" value="ECO:0007669"/>
    <property type="project" value="UniProtKB-KW"/>
</dbReference>
<proteinExistence type="predicted"/>
<evidence type="ECO:0000259" key="4">
    <source>
        <dbReference type="PROSITE" id="PS50110"/>
    </source>
</evidence>
<dbReference type="EMBL" id="LBWE01000004">
    <property type="protein sequence ID" value="KKR02015.1"/>
    <property type="molecule type" value="Genomic_DNA"/>
</dbReference>
<feature type="region of interest" description="Disordered" evidence="3">
    <location>
        <begin position="1"/>
        <end position="27"/>
    </location>
</feature>
<dbReference type="InterPro" id="IPR011006">
    <property type="entry name" value="CheY-like_superfamily"/>
</dbReference>
<feature type="domain" description="Response regulatory" evidence="4">
    <location>
        <begin position="24"/>
        <end position="143"/>
    </location>
</feature>
<reference evidence="5" key="1">
    <citation type="journal article" date="2015" name="Nature">
        <title>rRNA introns, odd ribosomes, and small enigmatic genomes across a large radiation of phyla.</title>
        <authorList>
            <person name="Brown C.T."/>
            <person name="Hug L.A."/>
            <person name="Thomas B.C."/>
            <person name="Sharon I."/>
            <person name="Castelle C.J."/>
            <person name="Singh A."/>
            <person name="Wilkins M.J."/>
            <person name="Williams K.H."/>
            <person name="Banfield J.F."/>
        </authorList>
    </citation>
    <scope>NUCLEOTIDE SEQUENCE [LARGE SCALE GENOMIC DNA]</scope>
</reference>
<evidence type="ECO:0000256" key="1">
    <source>
        <dbReference type="ARBA" id="ARBA00022553"/>
    </source>
</evidence>
<feature type="modified residue" description="4-aspartylphosphate" evidence="2">
    <location>
        <position position="75"/>
    </location>
</feature>
<dbReference type="CDD" id="cd00156">
    <property type="entry name" value="REC"/>
    <property type="match status" value="1"/>
</dbReference>
<feature type="compositionally biased region" description="Basic and acidic residues" evidence="3">
    <location>
        <begin position="1"/>
        <end position="16"/>
    </location>
</feature>
<dbReference type="PANTHER" id="PTHR44591:SF3">
    <property type="entry name" value="RESPONSE REGULATORY DOMAIN-CONTAINING PROTEIN"/>
    <property type="match status" value="1"/>
</dbReference>
<comment type="caution">
    <text evidence="5">The sequence shown here is derived from an EMBL/GenBank/DDBJ whole genome shotgun (WGS) entry which is preliminary data.</text>
</comment>
<dbReference type="SMART" id="SM00448">
    <property type="entry name" value="REC"/>
    <property type="match status" value="1"/>
</dbReference>
<sequence length="270" mass="30200">MSPEKPDLEKSEKRPGQIEGMNPRVLYAEDDPDIRTMMEGYLRSKGFKVESVSNGKALLEKMSANGGGYDIILTDYNMPPEMRGTEAVENIRNSNESWRNIPVVILTGTPDETTERAAKEFGVVCMTKPPNFATLADRLKEVVESKKVSQAVQPEQKKEMPLSWFIGFGVEARGITSILFSKEFNDLGGQEFQDAIAQYGHHMGNTMVDSAFVTDSSQIPDAEIRNRVQEAEKVIEKVTGFSAKSIWAKKIELLEKYKNQKEASIAVQLE</sequence>
<dbReference type="SUPFAM" id="SSF52172">
    <property type="entry name" value="CheY-like"/>
    <property type="match status" value="1"/>
</dbReference>
<keyword evidence="5" id="KW-0808">Transferase</keyword>
<evidence type="ECO:0000313" key="5">
    <source>
        <dbReference type="EMBL" id="KKR02015.1"/>
    </source>
</evidence>
<evidence type="ECO:0000313" key="6">
    <source>
        <dbReference type="Proteomes" id="UP000033998"/>
    </source>
</evidence>
<protein>
    <submittedName>
        <fullName evidence="5">MCP methyltransferase, CheR-type</fullName>
    </submittedName>
</protein>
<dbReference type="Gene3D" id="3.40.50.2300">
    <property type="match status" value="1"/>
</dbReference>
<dbReference type="Proteomes" id="UP000033998">
    <property type="component" value="Unassembled WGS sequence"/>
</dbReference>
<accession>A0A837HRA0</accession>
<dbReference type="AlphaFoldDB" id="A0A837HRA0"/>
<dbReference type="GO" id="GO:0000160">
    <property type="term" value="P:phosphorelay signal transduction system"/>
    <property type="evidence" value="ECO:0007669"/>
    <property type="project" value="InterPro"/>
</dbReference>
<gene>
    <name evidence="5" type="ORF">UT27_C0004G0086</name>
</gene>
<keyword evidence="1 2" id="KW-0597">Phosphoprotein</keyword>
<organism evidence="5 6">
    <name type="scientific">Candidatus Nomurabacteria bacterium GW2011_GWD2_39_12</name>
    <dbReference type="NCBI Taxonomy" id="1618759"/>
    <lineage>
        <taxon>Bacteria</taxon>
        <taxon>Candidatus Nomuraibacteriota</taxon>
    </lineage>
</organism>
<dbReference type="PROSITE" id="PS50110">
    <property type="entry name" value="RESPONSE_REGULATORY"/>
    <property type="match status" value="1"/>
</dbReference>
<dbReference type="Pfam" id="PF00072">
    <property type="entry name" value="Response_reg"/>
    <property type="match status" value="1"/>
</dbReference>
<keyword evidence="5" id="KW-0489">Methyltransferase</keyword>
<dbReference type="InterPro" id="IPR050595">
    <property type="entry name" value="Bact_response_regulator"/>
</dbReference>
<name>A0A837HRA0_9BACT</name>
<evidence type="ECO:0000256" key="3">
    <source>
        <dbReference type="SAM" id="MobiDB-lite"/>
    </source>
</evidence>
<dbReference type="PANTHER" id="PTHR44591">
    <property type="entry name" value="STRESS RESPONSE REGULATOR PROTEIN 1"/>
    <property type="match status" value="1"/>
</dbReference>
<dbReference type="GO" id="GO:0032259">
    <property type="term" value="P:methylation"/>
    <property type="evidence" value="ECO:0007669"/>
    <property type="project" value="UniProtKB-KW"/>
</dbReference>
<dbReference type="InterPro" id="IPR001789">
    <property type="entry name" value="Sig_transdc_resp-reg_receiver"/>
</dbReference>